<feature type="domain" description="Glycosyltransferase subfamily 4-like N-terminal" evidence="2">
    <location>
        <begin position="20"/>
        <end position="182"/>
    </location>
</feature>
<dbReference type="Proteomes" id="UP000618591">
    <property type="component" value="Unassembled WGS sequence"/>
</dbReference>
<gene>
    <name evidence="3" type="ORF">GCM10011395_00550</name>
</gene>
<feature type="domain" description="Glycosyl transferase family 1" evidence="1">
    <location>
        <begin position="196"/>
        <end position="354"/>
    </location>
</feature>
<evidence type="ECO:0000259" key="1">
    <source>
        <dbReference type="Pfam" id="PF00534"/>
    </source>
</evidence>
<dbReference type="PANTHER" id="PTHR45947">
    <property type="entry name" value="SULFOQUINOVOSYL TRANSFERASE SQD2"/>
    <property type="match status" value="1"/>
</dbReference>
<dbReference type="InterPro" id="IPR001296">
    <property type="entry name" value="Glyco_trans_1"/>
</dbReference>
<protein>
    <submittedName>
        <fullName evidence="3">Poly(Glycerol-phosphate) alpha-glucosyltransferase</fullName>
    </submittedName>
</protein>
<dbReference type="Pfam" id="PF00534">
    <property type="entry name" value="Glycos_transf_1"/>
    <property type="match status" value="1"/>
</dbReference>
<evidence type="ECO:0000259" key="2">
    <source>
        <dbReference type="Pfam" id="PF13439"/>
    </source>
</evidence>
<dbReference type="EMBL" id="BMDW01000001">
    <property type="protein sequence ID" value="GGA34149.1"/>
    <property type="molecule type" value="Genomic_DNA"/>
</dbReference>
<dbReference type="InterPro" id="IPR028098">
    <property type="entry name" value="Glyco_trans_4-like_N"/>
</dbReference>
<keyword evidence="4" id="KW-1185">Reference proteome</keyword>
<name>A0ABQ1FYZ3_9SPHN</name>
<reference evidence="4" key="1">
    <citation type="journal article" date="2019" name="Int. J. Syst. Evol. Microbiol.">
        <title>The Global Catalogue of Microorganisms (GCM) 10K type strain sequencing project: providing services to taxonomists for standard genome sequencing and annotation.</title>
        <authorList>
            <consortium name="The Broad Institute Genomics Platform"/>
            <consortium name="The Broad Institute Genome Sequencing Center for Infectious Disease"/>
            <person name="Wu L."/>
            <person name="Ma J."/>
        </authorList>
    </citation>
    <scope>NUCLEOTIDE SEQUENCE [LARGE SCALE GENOMIC DNA]</scope>
    <source>
        <strain evidence="4">CGMCC 1.10106</strain>
    </source>
</reference>
<dbReference type="InterPro" id="IPR050194">
    <property type="entry name" value="Glycosyltransferase_grp1"/>
</dbReference>
<dbReference type="SUPFAM" id="SSF53756">
    <property type="entry name" value="UDP-Glycosyltransferase/glycogen phosphorylase"/>
    <property type="match status" value="1"/>
</dbReference>
<dbReference type="PANTHER" id="PTHR45947:SF3">
    <property type="entry name" value="SULFOQUINOVOSYL TRANSFERASE SQD2"/>
    <property type="match status" value="1"/>
</dbReference>
<dbReference type="RefSeq" id="WP_188444775.1">
    <property type="nucleotide sequence ID" value="NZ_BMDW01000001.1"/>
</dbReference>
<comment type="caution">
    <text evidence="3">The sequence shown here is derived from an EMBL/GenBank/DDBJ whole genome shotgun (WGS) entry which is preliminary data.</text>
</comment>
<organism evidence="3 4">
    <name type="scientific">Sphingomonas psychrolutea</name>
    <dbReference type="NCBI Taxonomy" id="1259676"/>
    <lineage>
        <taxon>Bacteria</taxon>
        <taxon>Pseudomonadati</taxon>
        <taxon>Pseudomonadota</taxon>
        <taxon>Alphaproteobacteria</taxon>
        <taxon>Sphingomonadales</taxon>
        <taxon>Sphingomonadaceae</taxon>
        <taxon>Sphingomonas</taxon>
    </lineage>
</organism>
<dbReference type="Pfam" id="PF13439">
    <property type="entry name" value="Glyco_transf_4"/>
    <property type="match status" value="1"/>
</dbReference>
<accession>A0ABQ1FYZ3</accession>
<proteinExistence type="predicted"/>
<evidence type="ECO:0000313" key="3">
    <source>
        <dbReference type="EMBL" id="GGA34149.1"/>
    </source>
</evidence>
<sequence>MTPRNPKVGVLTASLSTAAGGLFFALRDVANRLEARGIAQSVFGLRDANFADDRAAWRISHLAAFDGFGPRGFKVSLPLIQALDRAALEVLHVHGIWNFASLAGLHWQKRTQRPLVISPHGMLDPGALVFSPTKKRIVAALYERRALRSAAAIHALNTAEAAAVRAYGIDVPIAVIPNGVDLPEESVVATRDWSADRRRTMLFLARLHPKKGVQELIAAWRQMLDRAPEIGTRWRLTLAGWDDGGLIDAARQQVAELGLSDHITVPGAVFGEAKHDAFAQAHAFILPSRSEGLPISVLEAWAYGLPVFMTEACNLPSGFAANAAIRIETDSAALASVLAQRLADDGDLRAIGANGLALVARDFSWDRVVDDYSALYRWLAGNDVVPAFVQLSSKDTLWRCNA</sequence>
<evidence type="ECO:0000313" key="4">
    <source>
        <dbReference type="Proteomes" id="UP000618591"/>
    </source>
</evidence>
<dbReference type="Gene3D" id="3.40.50.2000">
    <property type="entry name" value="Glycogen Phosphorylase B"/>
    <property type="match status" value="2"/>
</dbReference>